<gene>
    <name evidence="1" type="ORF">OJ996_18905</name>
</gene>
<sequence>MSWTDIFPVFTDEQVEEFQQKATPEDHALLEEWCGVAEIINPREGRHLVAASLFWKNSTTAEGDLPPISRELMKDARKQGLVSRFAPWDHYVQPLIDGAKSLGADRPDVVFRVYLAADLRFLVEDLVSAGCEVFLMKGSSLRHNPGAMWRFLAIEEGEDRLITITDSDRAPMVIHDIVRTEEILSSGLGLWRAPYVYGGVANNDDPGFYRTMNACHFGVRGGRPIGLLMRAFLWHSSKETMPCQCTIQNGEATVHLPIFGSNWPSYGFDEWFLNAAVYPRWAETGVATFYPAIGAGPSPSHWFTLDIEYVTWANPASEVIYFGQPSRISALLKQRHPKAAESPILDRLRKSKLASRRNLIPEPAREWEKGRATLAVARYREDLEWLLEVPEDITIAVYNKGPEISDPRLLERINHLQVLPNRGREADTYLHHLQSYPHDSGENWTIFVQGDPFPHSPNFLALLRHRDAWKDVQALTGMYKDDNHTPPWLLRELQDDEWIRGLAVRTEYSSARSLGNMSWNDGEGAYRCFQDYADFYNLPRGWSLTGHFVEKCGLVPIAEEAWRAVVVRYAYAAIFAVKNSQLGLIPKHRIEAMREMTWEHYSIGFMFERMWLHLFGLPFLTESALFGFEQQEKFRKPGEELALS</sequence>
<dbReference type="EMBL" id="JAPDDR010000010">
    <property type="protein sequence ID" value="MCW1915663.1"/>
    <property type="molecule type" value="Genomic_DNA"/>
</dbReference>
<dbReference type="Proteomes" id="UP001165653">
    <property type="component" value="Unassembled WGS sequence"/>
</dbReference>
<evidence type="ECO:0000313" key="1">
    <source>
        <dbReference type="EMBL" id="MCW1915663.1"/>
    </source>
</evidence>
<comment type="caution">
    <text evidence="1">The sequence shown here is derived from an EMBL/GenBank/DDBJ whole genome shotgun (WGS) entry which is preliminary data.</text>
</comment>
<name>A0ABT3G739_9BACT</name>
<accession>A0ABT3G739</accession>
<proteinExistence type="predicted"/>
<dbReference type="RefSeq" id="WP_264515218.1">
    <property type="nucleotide sequence ID" value="NZ_JAPDDR010000010.1"/>
</dbReference>
<keyword evidence="2" id="KW-1185">Reference proteome</keyword>
<organism evidence="1 2">
    <name type="scientific">Luteolibacter rhizosphaerae</name>
    <dbReference type="NCBI Taxonomy" id="2989719"/>
    <lineage>
        <taxon>Bacteria</taxon>
        <taxon>Pseudomonadati</taxon>
        <taxon>Verrucomicrobiota</taxon>
        <taxon>Verrucomicrobiia</taxon>
        <taxon>Verrucomicrobiales</taxon>
        <taxon>Verrucomicrobiaceae</taxon>
        <taxon>Luteolibacter</taxon>
    </lineage>
</organism>
<evidence type="ECO:0000313" key="2">
    <source>
        <dbReference type="Proteomes" id="UP001165653"/>
    </source>
</evidence>
<protein>
    <submittedName>
        <fullName evidence="1">DUF3431 domain-containing protein</fullName>
    </submittedName>
</protein>
<reference evidence="1" key="1">
    <citation type="submission" date="2022-10" db="EMBL/GenBank/DDBJ databases">
        <title>Luteolibacter sp. GHJ8, whole genome shotgun sequencing project.</title>
        <authorList>
            <person name="Zhao G."/>
            <person name="Shen L."/>
        </authorList>
    </citation>
    <scope>NUCLEOTIDE SEQUENCE</scope>
    <source>
        <strain evidence="1">GHJ8</strain>
    </source>
</reference>